<evidence type="ECO:0000256" key="5">
    <source>
        <dbReference type="ARBA" id="ARBA00012596"/>
    </source>
</evidence>
<keyword evidence="7" id="KW-0812">Transmembrane</keyword>
<dbReference type="InterPro" id="IPR036424">
    <property type="entry name" value="UPP_synth-like_sf"/>
</dbReference>
<evidence type="ECO:0000256" key="11">
    <source>
        <dbReference type="ARBA" id="ARBA00023136"/>
    </source>
</evidence>
<proteinExistence type="inferred from homology"/>
<comment type="subcellular location">
    <subcellularLocation>
        <location evidence="2">Endoplasmic reticulum membrane</location>
    </subcellularLocation>
</comment>
<dbReference type="GO" id="GO:1904423">
    <property type="term" value="C:dehydrodolichyl diphosphate synthase complex"/>
    <property type="evidence" value="ECO:0007669"/>
    <property type="project" value="InterPro"/>
</dbReference>
<dbReference type="GO" id="GO:0045547">
    <property type="term" value="F:ditrans,polycis-polyprenyl diphosphate synthase [(2E,6E)-farnesyl diphosphate specific] activity"/>
    <property type="evidence" value="ECO:0007669"/>
    <property type="project" value="UniProtKB-EC"/>
</dbReference>
<organism evidence="13 14">
    <name type="scientific">Basidiobolus meristosporus CBS 931.73</name>
    <dbReference type="NCBI Taxonomy" id="1314790"/>
    <lineage>
        <taxon>Eukaryota</taxon>
        <taxon>Fungi</taxon>
        <taxon>Fungi incertae sedis</taxon>
        <taxon>Zoopagomycota</taxon>
        <taxon>Entomophthoromycotina</taxon>
        <taxon>Basidiobolomycetes</taxon>
        <taxon>Basidiobolales</taxon>
        <taxon>Basidiobolaceae</taxon>
        <taxon>Basidiobolus</taxon>
    </lineage>
</organism>
<dbReference type="GO" id="GO:0005789">
    <property type="term" value="C:endoplasmic reticulum membrane"/>
    <property type="evidence" value="ECO:0007669"/>
    <property type="project" value="UniProtKB-SubCell"/>
</dbReference>
<evidence type="ECO:0000313" key="14">
    <source>
        <dbReference type="Proteomes" id="UP000193498"/>
    </source>
</evidence>
<name>A0A1Y1Z8Y8_9FUNG</name>
<evidence type="ECO:0000256" key="9">
    <source>
        <dbReference type="ARBA" id="ARBA00022842"/>
    </source>
</evidence>
<keyword evidence="10" id="KW-1133">Transmembrane helix</keyword>
<evidence type="ECO:0000256" key="2">
    <source>
        <dbReference type="ARBA" id="ARBA00004586"/>
    </source>
</evidence>
<comment type="cofactor">
    <cofactor evidence="1">
        <name>Mg(2+)</name>
        <dbReference type="ChEBI" id="CHEBI:18420"/>
    </cofactor>
</comment>
<dbReference type="PANTHER" id="PTHR21528">
    <property type="entry name" value="DEHYDRODOLICHYL DIPHOSPHATE SYNTHASE COMPLEX SUBUNIT NUS1"/>
    <property type="match status" value="1"/>
</dbReference>
<comment type="pathway">
    <text evidence="3">Protein modification; protein glycosylation.</text>
</comment>
<keyword evidence="14" id="KW-1185">Reference proteome</keyword>
<dbReference type="Gene3D" id="3.40.1180.10">
    <property type="entry name" value="Decaprenyl diphosphate synthase-like"/>
    <property type="match status" value="1"/>
</dbReference>
<dbReference type="OrthoDB" id="19639at2759"/>
<dbReference type="STRING" id="1314790.A0A1Y1Z8Y8"/>
<dbReference type="InParanoid" id="A0A1Y1Z8Y8"/>
<protein>
    <recommendedName>
        <fullName evidence="5">ditrans,polycis-polyprenyl diphosphate synthase [(2E,6E)-farnesyldiphosphate specific]</fullName>
        <ecNumber evidence="5">2.5.1.87</ecNumber>
    </recommendedName>
</protein>
<dbReference type="EC" id="2.5.1.87" evidence="5"/>
<dbReference type="SUPFAM" id="SSF64005">
    <property type="entry name" value="Undecaprenyl diphosphate synthase"/>
    <property type="match status" value="1"/>
</dbReference>
<evidence type="ECO:0000256" key="12">
    <source>
        <dbReference type="ARBA" id="ARBA00047353"/>
    </source>
</evidence>
<keyword evidence="11" id="KW-0472">Membrane</keyword>
<dbReference type="Proteomes" id="UP000193498">
    <property type="component" value="Unassembled WGS sequence"/>
</dbReference>
<accession>A0A1Y1Z8Y8</accession>
<keyword evidence="8" id="KW-0256">Endoplasmic reticulum</keyword>
<evidence type="ECO:0000256" key="6">
    <source>
        <dbReference type="ARBA" id="ARBA00022679"/>
    </source>
</evidence>
<dbReference type="EMBL" id="MCFE01000016">
    <property type="protein sequence ID" value="ORY06477.1"/>
    <property type="molecule type" value="Genomic_DNA"/>
</dbReference>
<dbReference type="PANTHER" id="PTHR21528:SF0">
    <property type="entry name" value="DEHYDRODOLICHYL DIPHOSPHATE SYNTHASE COMPLEX SUBUNIT NUS1"/>
    <property type="match status" value="1"/>
</dbReference>
<dbReference type="UniPathway" id="UPA00378"/>
<evidence type="ECO:0000256" key="10">
    <source>
        <dbReference type="ARBA" id="ARBA00022989"/>
    </source>
</evidence>
<dbReference type="InterPro" id="IPR038887">
    <property type="entry name" value="Nus1/NgBR"/>
</dbReference>
<dbReference type="InterPro" id="IPR001441">
    <property type="entry name" value="UPP_synth-like"/>
</dbReference>
<evidence type="ECO:0000256" key="7">
    <source>
        <dbReference type="ARBA" id="ARBA00022692"/>
    </source>
</evidence>
<comment type="catalytic activity">
    <reaction evidence="12">
        <text>n isopentenyl diphosphate + (2E,6E)-farnesyl diphosphate = a di-trans,poly-cis-polyprenyl diphosphate + n diphosphate</text>
        <dbReference type="Rhea" id="RHEA:53008"/>
        <dbReference type="Rhea" id="RHEA-COMP:19494"/>
        <dbReference type="ChEBI" id="CHEBI:33019"/>
        <dbReference type="ChEBI" id="CHEBI:128769"/>
        <dbReference type="ChEBI" id="CHEBI:136960"/>
        <dbReference type="ChEBI" id="CHEBI:175763"/>
        <dbReference type="EC" id="2.5.1.87"/>
    </reaction>
</comment>
<evidence type="ECO:0000313" key="13">
    <source>
        <dbReference type="EMBL" id="ORY06477.1"/>
    </source>
</evidence>
<gene>
    <name evidence="13" type="ORF">K493DRAFT_310590</name>
</gene>
<comment type="similarity">
    <text evidence="4">Belongs to the UPP synthase family.</text>
</comment>
<keyword evidence="6" id="KW-0808">Transferase</keyword>
<evidence type="ECO:0000256" key="8">
    <source>
        <dbReference type="ARBA" id="ARBA00022824"/>
    </source>
</evidence>
<evidence type="ECO:0000256" key="1">
    <source>
        <dbReference type="ARBA" id="ARBA00001946"/>
    </source>
</evidence>
<keyword evidence="9" id="KW-0460">Magnesium</keyword>
<dbReference type="Pfam" id="PF01255">
    <property type="entry name" value="Prenyltransf"/>
    <property type="match status" value="1"/>
</dbReference>
<sequence length="264" mass="30187">MRWLYTCILSTLHFSFRIYLLFLDFIEYLKYVFGSSAQPSLKTIKWHVRSLQKLPKNLGIILPAAVPKSHLAASIADLASWCIATGIPYLTVFSSQELSKLELGTITEEIVQLTEEYFVDCGWKEPPIIGIKTIHSLVKCELNTLVSRVSKHKPQIPDLQITILSEDSGKHSIAEVSKKILQKVMNEELEAREIDISVLDNALSDIPEPQLLLHFGKHLTLEGFPPWQLRLTEIYSCTHTTRVMYSDFINAMYRYANCDQRFGK</sequence>
<dbReference type="FunCoup" id="A0A1Y1Z8Y8">
    <property type="interactions" value="351"/>
</dbReference>
<evidence type="ECO:0000256" key="3">
    <source>
        <dbReference type="ARBA" id="ARBA00004922"/>
    </source>
</evidence>
<reference evidence="13 14" key="1">
    <citation type="submission" date="2016-07" db="EMBL/GenBank/DDBJ databases">
        <title>Pervasive Adenine N6-methylation of Active Genes in Fungi.</title>
        <authorList>
            <consortium name="DOE Joint Genome Institute"/>
            <person name="Mondo S.J."/>
            <person name="Dannebaum R.O."/>
            <person name="Kuo R.C."/>
            <person name="Labutti K."/>
            <person name="Haridas S."/>
            <person name="Kuo A."/>
            <person name="Salamov A."/>
            <person name="Ahrendt S.R."/>
            <person name="Lipzen A."/>
            <person name="Sullivan W."/>
            <person name="Andreopoulos W.B."/>
            <person name="Clum A."/>
            <person name="Lindquist E."/>
            <person name="Daum C."/>
            <person name="Ramamoorthy G.K."/>
            <person name="Gryganskyi A."/>
            <person name="Culley D."/>
            <person name="Magnuson J.K."/>
            <person name="James T.Y."/>
            <person name="O'Malley M.A."/>
            <person name="Stajich J.E."/>
            <person name="Spatafora J.W."/>
            <person name="Visel A."/>
            <person name="Grigoriev I.V."/>
        </authorList>
    </citation>
    <scope>NUCLEOTIDE SEQUENCE [LARGE SCALE GENOMIC DNA]</scope>
    <source>
        <strain evidence="13 14">CBS 931.73</strain>
    </source>
</reference>
<comment type="caution">
    <text evidence="13">The sequence shown here is derived from an EMBL/GenBank/DDBJ whole genome shotgun (WGS) entry which is preliminary data.</text>
</comment>
<dbReference type="AlphaFoldDB" id="A0A1Y1Z8Y8"/>
<evidence type="ECO:0000256" key="4">
    <source>
        <dbReference type="ARBA" id="ARBA00005432"/>
    </source>
</evidence>